<name>A0A6A7APT8_9PLEO</name>
<evidence type="ECO:0000313" key="3">
    <source>
        <dbReference type="Proteomes" id="UP000799423"/>
    </source>
</evidence>
<dbReference type="AlphaFoldDB" id="A0A6A7APT8"/>
<dbReference type="EMBL" id="MU006365">
    <property type="protein sequence ID" value="KAF2844744.1"/>
    <property type="molecule type" value="Genomic_DNA"/>
</dbReference>
<keyword evidence="3" id="KW-1185">Reference proteome</keyword>
<sequence length="312" mass="33661">MECLPNEPQSLQAGLENCSVYSDCAESDHESRGNDCNDSGSKAIDLQQTDDGRTKDLVNGNCSSHDLPPDETVHPSVASDLSVGMNAATEERRKYPPAVSVQKRAANTKCENPNPKLPKYNLRVAEGHSLNAARKPLARGYEKAGALRKTLHYTEPSAGAAQAGRPLPQSPFDFRKGPYDAPGNVLDTKLALHESLSALSMYIGCQKQVNVIGCISVIEKPGKTVPASPMMVGIWDKSRPGSPPTVVTGLFPALQKGDIVLLRNFTVCTAQSFLPYLRQTDPRIYFACGGRMMDGSVPYAGKLSAKKNAQSW</sequence>
<dbReference type="Proteomes" id="UP000799423">
    <property type="component" value="Unassembled WGS sequence"/>
</dbReference>
<evidence type="ECO:0000256" key="1">
    <source>
        <dbReference type="SAM" id="MobiDB-lite"/>
    </source>
</evidence>
<feature type="region of interest" description="Disordered" evidence="1">
    <location>
        <begin position="89"/>
        <end position="117"/>
    </location>
</feature>
<protein>
    <submittedName>
        <fullName evidence="2">Uncharacterized protein</fullName>
    </submittedName>
</protein>
<feature type="region of interest" description="Disordered" evidence="1">
    <location>
        <begin position="29"/>
        <end position="54"/>
    </location>
</feature>
<evidence type="ECO:0000313" key="2">
    <source>
        <dbReference type="EMBL" id="KAF2844744.1"/>
    </source>
</evidence>
<gene>
    <name evidence="2" type="ORF">T440DRAFT_512029</name>
</gene>
<organism evidence="2 3">
    <name type="scientific">Plenodomus tracheiphilus IPT5</name>
    <dbReference type="NCBI Taxonomy" id="1408161"/>
    <lineage>
        <taxon>Eukaryota</taxon>
        <taxon>Fungi</taxon>
        <taxon>Dikarya</taxon>
        <taxon>Ascomycota</taxon>
        <taxon>Pezizomycotina</taxon>
        <taxon>Dothideomycetes</taxon>
        <taxon>Pleosporomycetidae</taxon>
        <taxon>Pleosporales</taxon>
        <taxon>Pleosporineae</taxon>
        <taxon>Leptosphaeriaceae</taxon>
        <taxon>Plenodomus</taxon>
    </lineage>
</organism>
<accession>A0A6A7APT8</accession>
<reference evidence="2" key="1">
    <citation type="submission" date="2020-01" db="EMBL/GenBank/DDBJ databases">
        <authorList>
            <consortium name="DOE Joint Genome Institute"/>
            <person name="Haridas S."/>
            <person name="Albert R."/>
            <person name="Binder M."/>
            <person name="Bloem J."/>
            <person name="Labutti K."/>
            <person name="Salamov A."/>
            <person name="Andreopoulos B."/>
            <person name="Baker S.E."/>
            <person name="Barry K."/>
            <person name="Bills G."/>
            <person name="Bluhm B.H."/>
            <person name="Cannon C."/>
            <person name="Castanera R."/>
            <person name="Culley D.E."/>
            <person name="Daum C."/>
            <person name="Ezra D."/>
            <person name="Gonzalez J.B."/>
            <person name="Henrissat B."/>
            <person name="Kuo A."/>
            <person name="Liang C."/>
            <person name="Lipzen A."/>
            <person name="Lutzoni F."/>
            <person name="Magnuson J."/>
            <person name="Mondo S."/>
            <person name="Nolan M."/>
            <person name="Ohm R."/>
            <person name="Pangilinan J."/>
            <person name="Park H.-J."/>
            <person name="Ramirez L."/>
            <person name="Alfaro M."/>
            <person name="Sun H."/>
            <person name="Tritt A."/>
            <person name="Yoshinaga Y."/>
            <person name="Zwiers L.-H."/>
            <person name="Turgeon B.G."/>
            <person name="Goodwin S.B."/>
            <person name="Spatafora J.W."/>
            <person name="Crous P.W."/>
            <person name="Grigoriev I.V."/>
        </authorList>
    </citation>
    <scope>NUCLEOTIDE SEQUENCE</scope>
    <source>
        <strain evidence="2">IPT5</strain>
    </source>
</reference>
<proteinExistence type="predicted"/>